<dbReference type="PANTHER" id="PTHR31528">
    <property type="entry name" value="4-AMINO-5-HYDROXYMETHYL-2-METHYLPYRIMIDINE PHOSPHATE SYNTHASE THI11-RELATED"/>
    <property type="match status" value="1"/>
</dbReference>
<dbReference type="GO" id="GO:0009228">
    <property type="term" value="P:thiamine biosynthetic process"/>
    <property type="evidence" value="ECO:0007669"/>
    <property type="project" value="InterPro"/>
</dbReference>
<keyword evidence="4" id="KW-1185">Reference proteome</keyword>
<dbReference type="EMBL" id="BMZE01000003">
    <property type="protein sequence ID" value="GHA32351.1"/>
    <property type="molecule type" value="Genomic_DNA"/>
</dbReference>
<evidence type="ECO:0000259" key="2">
    <source>
        <dbReference type="Pfam" id="PF09084"/>
    </source>
</evidence>
<comment type="caution">
    <text evidence="3">The sequence shown here is derived from an EMBL/GenBank/DDBJ whole genome shotgun (WGS) entry which is preliminary data.</text>
</comment>
<gene>
    <name evidence="3" type="ORF">GCM10007989_30530</name>
</gene>
<reference evidence="3" key="2">
    <citation type="submission" date="2020-09" db="EMBL/GenBank/DDBJ databases">
        <authorList>
            <person name="Sun Q."/>
            <person name="Kim S."/>
        </authorList>
    </citation>
    <scope>NUCLEOTIDE SEQUENCE</scope>
    <source>
        <strain evidence="3">KCTC 32437</strain>
    </source>
</reference>
<proteinExistence type="predicted"/>
<dbReference type="PANTHER" id="PTHR31528:SF3">
    <property type="entry name" value="THIAMINE BIOSYNTHESIS PROTEIN HI_0357-RELATED"/>
    <property type="match status" value="1"/>
</dbReference>
<dbReference type="Gene3D" id="3.40.190.10">
    <property type="entry name" value="Periplasmic binding protein-like II"/>
    <property type="match status" value="2"/>
</dbReference>
<dbReference type="RefSeq" id="WP_189426577.1">
    <property type="nucleotide sequence ID" value="NZ_BMZE01000003.1"/>
</dbReference>
<evidence type="ECO:0000313" key="3">
    <source>
        <dbReference type="EMBL" id="GHA32351.1"/>
    </source>
</evidence>
<evidence type="ECO:0000256" key="1">
    <source>
        <dbReference type="SAM" id="SignalP"/>
    </source>
</evidence>
<accession>A0A918VV74</accession>
<evidence type="ECO:0000313" key="4">
    <source>
        <dbReference type="Proteomes" id="UP000646579"/>
    </source>
</evidence>
<name>A0A918VV74_9HYPH</name>
<dbReference type="Pfam" id="PF09084">
    <property type="entry name" value="NMT1"/>
    <property type="match status" value="1"/>
</dbReference>
<dbReference type="InterPro" id="IPR027939">
    <property type="entry name" value="NMT1/THI5"/>
</dbReference>
<dbReference type="InterPro" id="IPR015168">
    <property type="entry name" value="SsuA/THI5"/>
</dbReference>
<sequence>MNLSRSLAVLPVMALAGLASQGQAQELDQVTFATNWLAQAEHGGYYQAVADGTYEEYGLDVTIRPGGPQSPGRQLLIAGQVEFYMGGMSTIDAVDEGIPVVTVAAIFQKDPQVLLAHPDAPFESVADLADASKLIIGQSSFFDGFFPWMKANFEGFSDDMYEPYTFNPAPFISDEMSVQQGYLTSEPYEIERQAGWAPKVFLLADYGYAPYSTTIETRTELVENETDMVQRFVEASIIGWYNYLYGDNTAANDLIKTDNPEMTDGQLAYSLEKMKEYEIAVSGEAIDQGIGCMTDERWQTFYDDMIEAGLYEEGIDISQAYTTQFVCNGVGTDLASAE</sequence>
<protein>
    <submittedName>
        <fullName evidence="3">Nitrate ABC transporter substrate-binding protein</fullName>
    </submittedName>
</protein>
<feature type="chain" id="PRO_5037000709" evidence="1">
    <location>
        <begin position="25"/>
        <end position="338"/>
    </location>
</feature>
<keyword evidence="1" id="KW-0732">Signal</keyword>
<feature type="signal peptide" evidence="1">
    <location>
        <begin position="1"/>
        <end position="24"/>
    </location>
</feature>
<organism evidence="3 4">
    <name type="scientific">Devosia pacifica</name>
    <dbReference type="NCBI Taxonomy" id="1335967"/>
    <lineage>
        <taxon>Bacteria</taxon>
        <taxon>Pseudomonadati</taxon>
        <taxon>Pseudomonadota</taxon>
        <taxon>Alphaproteobacteria</taxon>
        <taxon>Hyphomicrobiales</taxon>
        <taxon>Devosiaceae</taxon>
        <taxon>Devosia</taxon>
    </lineage>
</organism>
<feature type="domain" description="SsuA/THI5-like" evidence="2">
    <location>
        <begin position="40"/>
        <end position="240"/>
    </location>
</feature>
<dbReference type="AlphaFoldDB" id="A0A918VV74"/>
<dbReference type="Proteomes" id="UP000646579">
    <property type="component" value="Unassembled WGS sequence"/>
</dbReference>
<dbReference type="SUPFAM" id="SSF53850">
    <property type="entry name" value="Periplasmic binding protein-like II"/>
    <property type="match status" value="1"/>
</dbReference>
<reference evidence="3" key="1">
    <citation type="journal article" date="2014" name="Int. J. Syst. Evol. Microbiol.">
        <title>Complete genome sequence of Corynebacterium casei LMG S-19264T (=DSM 44701T), isolated from a smear-ripened cheese.</title>
        <authorList>
            <consortium name="US DOE Joint Genome Institute (JGI-PGF)"/>
            <person name="Walter F."/>
            <person name="Albersmeier A."/>
            <person name="Kalinowski J."/>
            <person name="Ruckert C."/>
        </authorList>
    </citation>
    <scope>NUCLEOTIDE SEQUENCE</scope>
    <source>
        <strain evidence="3">KCTC 32437</strain>
    </source>
</reference>